<dbReference type="Proteomes" id="UP000029492">
    <property type="component" value="Chromosome"/>
</dbReference>
<evidence type="ECO:0000313" key="4">
    <source>
        <dbReference type="Proteomes" id="UP000029492"/>
    </source>
</evidence>
<dbReference type="InterPro" id="IPR004046">
    <property type="entry name" value="GST_C"/>
</dbReference>
<evidence type="ECO:0000259" key="1">
    <source>
        <dbReference type="PROSITE" id="PS50404"/>
    </source>
</evidence>
<dbReference type="KEGG" id="mor:MOC_0516"/>
<dbReference type="PANTHER" id="PTHR44051:SF8">
    <property type="entry name" value="GLUTATHIONE S-TRANSFERASE GSTA"/>
    <property type="match status" value="1"/>
</dbReference>
<dbReference type="PROSITE" id="PS50405">
    <property type="entry name" value="GST_CTER"/>
    <property type="match status" value="1"/>
</dbReference>
<organism evidence="3 4">
    <name type="scientific">Methylobacterium oryzae CBMB20</name>
    <dbReference type="NCBI Taxonomy" id="693986"/>
    <lineage>
        <taxon>Bacteria</taxon>
        <taxon>Pseudomonadati</taxon>
        <taxon>Pseudomonadota</taxon>
        <taxon>Alphaproteobacteria</taxon>
        <taxon>Hyphomicrobiales</taxon>
        <taxon>Methylobacteriaceae</taxon>
        <taxon>Methylobacterium</taxon>
    </lineage>
</organism>
<dbReference type="GO" id="GO:0004364">
    <property type="term" value="F:glutathione transferase activity"/>
    <property type="evidence" value="ECO:0007669"/>
    <property type="project" value="UniProtKB-EC"/>
</dbReference>
<dbReference type="InterPro" id="IPR036249">
    <property type="entry name" value="Thioredoxin-like_sf"/>
</dbReference>
<dbReference type="CDD" id="cd03048">
    <property type="entry name" value="GST_N_Ure2p_like"/>
    <property type="match status" value="1"/>
</dbReference>
<dbReference type="AlphaFoldDB" id="A0A089NK49"/>
<evidence type="ECO:0000313" key="3">
    <source>
        <dbReference type="EMBL" id="AIQ88271.1"/>
    </source>
</evidence>
<dbReference type="RefSeq" id="WP_043755448.1">
    <property type="nucleotide sequence ID" value="NZ_CP003811.1"/>
</dbReference>
<dbReference type="SUPFAM" id="SSF47616">
    <property type="entry name" value="GST C-terminal domain-like"/>
    <property type="match status" value="1"/>
</dbReference>
<dbReference type="EC" id="2.5.1.18" evidence="3"/>
<feature type="domain" description="GST N-terminal" evidence="1">
    <location>
        <begin position="1"/>
        <end position="85"/>
    </location>
</feature>
<keyword evidence="3" id="KW-0808">Transferase</keyword>
<evidence type="ECO:0000259" key="2">
    <source>
        <dbReference type="PROSITE" id="PS50405"/>
    </source>
</evidence>
<dbReference type="EMBL" id="CP003811">
    <property type="protein sequence ID" value="AIQ88271.1"/>
    <property type="molecule type" value="Genomic_DNA"/>
</dbReference>
<protein>
    <submittedName>
        <fullName evidence="3">Glutathione S-transferase domain protein</fullName>
        <ecNumber evidence="3">2.5.1.18</ecNumber>
    </submittedName>
</protein>
<dbReference type="Pfam" id="PF13409">
    <property type="entry name" value="GST_N_2"/>
    <property type="match status" value="1"/>
</dbReference>
<dbReference type="InterPro" id="IPR040079">
    <property type="entry name" value="Glutathione_S-Trfase"/>
</dbReference>
<dbReference type="PANTHER" id="PTHR44051">
    <property type="entry name" value="GLUTATHIONE S-TRANSFERASE-RELATED"/>
    <property type="match status" value="1"/>
</dbReference>
<dbReference type="InterPro" id="IPR036282">
    <property type="entry name" value="Glutathione-S-Trfase_C_sf"/>
</dbReference>
<gene>
    <name evidence="3" type="ORF">MOC_0516</name>
</gene>
<dbReference type="InterPro" id="IPR010987">
    <property type="entry name" value="Glutathione-S-Trfase_C-like"/>
</dbReference>
<accession>A0A089NK49</accession>
<dbReference type="Gene3D" id="1.20.1050.10">
    <property type="match status" value="1"/>
</dbReference>
<dbReference type="Gene3D" id="3.40.30.10">
    <property type="entry name" value="Glutaredoxin"/>
    <property type="match status" value="1"/>
</dbReference>
<keyword evidence="4" id="KW-1185">Reference proteome</keyword>
<dbReference type="PROSITE" id="PS50404">
    <property type="entry name" value="GST_NTER"/>
    <property type="match status" value="1"/>
</dbReference>
<dbReference type="SFLD" id="SFLDG00358">
    <property type="entry name" value="Main_(cytGST)"/>
    <property type="match status" value="1"/>
</dbReference>
<proteinExistence type="predicted"/>
<dbReference type="Pfam" id="PF00043">
    <property type="entry name" value="GST_C"/>
    <property type="match status" value="1"/>
</dbReference>
<feature type="domain" description="GST C-terminal" evidence="2">
    <location>
        <begin position="88"/>
        <end position="211"/>
    </location>
</feature>
<sequence length="211" mass="23100">MFEVYAFATPNSIKVLIALEELGLPYRLHGVNVRQGEQKAPEFLALNANAKVPVLIDPAAADGRLVLTESAAILVYLAETSGRLMPPHGEGRARMFEQLFFHASGLGPAFGQAGFFQRQAAEPQPLAIARFSAEANRTLGVLDGVLAERRYVAGDAFTVADIAHFGWLWRREFAGVSFENTPHVARWYDAMAARPAVQRAIERVNTLVPQA</sequence>
<dbReference type="eggNOG" id="COG0625">
    <property type="taxonomic scope" value="Bacteria"/>
</dbReference>
<reference evidence="3 4" key="1">
    <citation type="journal article" date="2014" name="PLoS ONE">
        <title>Genome Information of Methylobacterium oryzae, a Plant-Probiotic Methylotroph in the Phyllosphere.</title>
        <authorList>
            <person name="Kwak M.J."/>
            <person name="Jeong H."/>
            <person name="Madhaiyan M."/>
            <person name="Lee Y."/>
            <person name="Sa T.M."/>
            <person name="Oh T.K."/>
            <person name="Kim J.F."/>
        </authorList>
    </citation>
    <scope>NUCLEOTIDE SEQUENCE [LARGE SCALE GENOMIC DNA]</scope>
    <source>
        <strain evidence="3 4">CBMB20</strain>
    </source>
</reference>
<dbReference type="SUPFAM" id="SSF52833">
    <property type="entry name" value="Thioredoxin-like"/>
    <property type="match status" value="1"/>
</dbReference>
<dbReference type="SFLD" id="SFLDS00019">
    <property type="entry name" value="Glutathione_Transferase_(cytos"/>
    <property type="match status" value="1"/>
</dbReference>
<dbReference type="InterPro" id="IPR004045">
    <property type="entry name" value="Glutathione_S-Trfase_N"/>
</dbReference>
<dbReference type="SFLD" id="SFLDG01151">
    <property type="entry name" value="Main.2:_Nu-like"/>
    <property type="match status" value="1"/>
</dbReference>
<dbReference type="SFLD" id="SFLDG01150">
    <property type="entry name" value="Main.1:_Beta-like"/>
    <property type="match status" value="1"/>
</dbReference>
<name>A0A089NK49_9HYPH</name>
<dbReference type="HOGENOM" id="CLU_011226_14_4_5"/>
<dbReference type="STRING" id="693986.MOC_0516"/>